<feature type="transmembrane region" description="Helical" evidence="1">
    <location>
        <begin position="266"/>
        <end position="284"/>
    </location>
</feature>
<evidence type="ECO:0000313" key="2">
    <source>
        <dbReference type="EMBL" id="CDI95386.1"/>
    </source>
</evidence>
<dbReference type="Proteomes" id="UP000163196">
    <property type="component" value="Genome"/>
</dbReference>
<protein>
    <submittedName>
        <fullName evidence="2">GP43</fullName>
    </submittedName>
</protein>
<keyword evidence="1" id="KW-0472">Membrane</keyword>
<feature type="transmembrane region" description="Helical" evidence="1">
    <location>
        <begin position="319"/>
        <end position="335"/>
    </location>
</feature>
<organism evidence="2 3">
    <name type="scientific">Caviid herpesvirus 2 str. CIDMTR</name>
    <dbReference type="NCBI Taxonomy" id="1415526"/>
    <lineage>
        <taxon>Viruses</taxon>
        <taxon>Duplodnaviria</taxon>
        <taxon>Heunggongvirae</taxon>
        <taxon>Peploviricota</taxon>
        <taxon>Herviviricetes</taxon>
        <taxon>Herpesvirales</taxon>
        <taxon>Orthoherpesviridae</taxon>
        <taxon>Betaherpesvirinae</taxon>
        <taxon>Quwivirus</taxon>
        <taxon>Quwivirus caviidbeta2</taxon>
    </lineage>
</organism>
<keyword evidence="1" id="KW-1133">Transmembrane helix</keyword>
<sequence length="337" mass="36531">MFRLTGSAFLGFFVGIVVPGHTVVMLLKTWSEEDLCDFGTSRLRSGNATASPGTATGAVGPPVIAAACAACAGLSCVILTMVVRLLFGCKVTADAIIMLTVFGGLLNLSHRYVDRLIFCCIHVVSEVVVYVTVNQLSAVAMLDDLMYNAALTIGVLIRVLAGRNPASVILSVCASIVFLAFRRAVARGECVSEGRSWYRKIYRRSRFGYKFESRSRVLTSIAHVIVCTSAVSVASVAMRESLIVPESLIIVYFLSHIRFDYADCGTLFSVAACGCVLISLIVAIRYYLAILVVVGDVAIGLFGCAVRNYVLYKFRWRDVFLGNTACFVSMLLLMVCI</sequence>
<feature type="transmembrane region" description="Helical" evidence="1">
    <location>
        <begin position="115"/>
        <end position="133"/>
    </location>
</feature>
<accession>U6H8C4</accession>
<feature type="transmembrane region" description="Helical" evidence="1">
    <location>
        <begin position="167"/>
        <end position="185"/>
    </location>
</feature>
<keyword evidence="1" id="KW-0812">Transmembrane</keyword>
<name>U6H8C4_9BETA</name>
<feature type="transmembrane region" description="Helical" evidence="1">
    <location>
        <begin position="63"/>
        <end position="86"/>
    </location>
</feature>
<evidence type="ECO:0000256" key="1">
    <source>
        <dbReference type="SAM" id="Phobius"/>
    </source>
</evidence>
<dbReference type="EMBL" id="HG531783">
    <property type="protein sequence ID" value="CDI95386.1"/>
    <property type="molecule type" value="Genomic_DNA"/>
</dbReference>
<reference evidence="2 3" key="2">
    <citation type="submission" date="2013-11" db="EMBL/GenBank/DDBJ databases">
        <title>Genome sequence of a novel, newly isolated strain of guinea pig cytomegalovirus: CIDMTR strain.</title>
        <authorList>
            <person name="Schleiss M.R."/>
            <person name="Hernandez-Alvarado N."/>
            <person name="Ramaraj T."/>
            <person name="Crow J.A."/>
        </authorList>
    </citation>
    <scope>NUCLEOTIDE SEQUENCE [LARGE SCALE GENOMIC DNA]</scope>
    <source>
        <strain evidence="2">CIDMTR</strain>
    </source>
</reference>
<reference evidence="2 3" key="1">
    <citation type="submission" date="2013-09" db="EMBL/GenBank/DDBJ databases">
        <authorList>
            <person name="Sundararajan A."/>
        </authorList>
    </citation>
    <scope>NUCLEOTIDE SEQUENCE [LARGE SCALE GENOMIC DNA]</scope>
    <source>
        <strain evidence="2">CIDMTR</strain>
    </source>
</reference>
<feature type="transmembrane region" description="Helical" evidence="1">
    <location>
        <begin position="290"/>
        <end position="312"/>
    </location>
</feature>
<proteinExistence type="predicted"/>
<evidence type="ECO:0000313" key="3">
    <source>
        <dbReference type="Proteomes" id="UP000163196"/>
    </source>
</evidence>